<gene>
    <name evidence="4" type="ORF">ACFP4F_06470</name>
</gene>
<keyword evidence="2" id="KW-0472">Membrane</keyword>
<feature type="domain" description="Putative T7SS secretion signal" evidence="3">
    <location>
        <begin position="20"/>
        <end position="171"/>
    </location>
</feature>
<keyword evidence="5" id="KW-1185">Reference proteome</keyword>
<feature type="region of interest" description="Disordered" evidence="1">
    <location>
        <begin position="1"/>
        <end position="26"/>
    </location>
</feature>
<dbReference type="InterPro" id="IPR049082">
    <property type="entry name" value="T7SS_signal"/>
</dbReference>
<name>A0ABW1MG82_9ACTN</name>
<evidence type="ECO:0000313" key="4">
    <source>
        <dbReference type="EMBL" id="MFC6062183.1"/>
    </source>
</evidence>
<evidence type="ECO:0000313" key="5">
    <source>
        <dbReference type="Proteomes" id="UP001596139"/>
    </source>
</evidence>
<feature type="transmembrane region" description="Helical" evidence="2">
    <location>
        <begin position="206"/>
        <end position="229"/>
    </location>
</feature>
<proteinExistence type="predicted"/>
<feature type="compositionally biased region" description="Basic and acidic residues" evidence="1">
    <location>
        <begin position="113"/>
        <end position="146"/>
    </location>
</feature>
<evidence type="ECO:0000256" key="1">
    <source>
        <dbReference type="SAM" id="MobiDB-lite"/>
    </source>
</evidence>
<accession>A0ABW1MG82</accession>
<dbReference type="EMBL" id="JBHSPX010000002">
    <property type="protein sequence ID" value="MFC6062183.1"/>
    <property type="molecule type" value="Genomic_DNA"/>
</dbReference>
<dbReference type="Proteomes" id="UP001596139">
    <property type="component" value="Unassembled WGS sequence"/>
</dbReference>
<dbReference type="Pfam" id="PF21725">
    <property type="entry name" value="T7SS_signal"/>
    <property type="match status" value="1"/>
</dbReference>
<keyword evidence="2" id="KW-0812">Transmembrane</keyword>
<feature type="compositionally biased region" description="Basic and acidic residues" evidence="1">
    <location>
        <begin position="9"/>
        <end position="26"/>
    </location>
</feature>
<sequence>MGKGRGRRRPVDWHPLAEKDPIPGDPEDIRHEVTEMKNLAKTLRDQARILRKAEDGDALKGAYADKIREKAGELEKHFRETAGRYERVVGDLGKWANELEGFQERADGILKAAKSADEHHTAEVKKKEAEAKRDGKDKPEDSDPDSHLASYRKQLNDVISERDTRAQHFANNIGDDISDVIKDSTWENFAQGLDTALEVIGYLGTALALVAIFCTPVGWVAALATALTFASLAGHLVLAITGEGSWTDVAFDALAVVTMGFGSAAMKGLKASRALTKTASKAAASTQKARQQFDRYKNMRKLLDKNITRYGPNSERGQMALRAKQRLRAQGAGEMRAAKQAEANAPMPQVGRGFGEKEGRELAADAKRMQSAYAGDGAVEAGAKEALSQHRKFQIYWGVGTGADVGDKVIDNASTLVGYDGYGDLKDAPTIEVGSGW</sequence>
<protein>
    <submittedName>
        <fullName evidence="4">T7SS-secreted protein</fullName>
    </submittedName>
</protein>
<reference evidence="5" key="1">
    <citation type="journal article" date="2019" name="Int. J. Syst. Evol. Microbiol.">
        <title>The Global Catalogue of Microorganisms (GCM) 10K type strain sequencing project: providing services to taxonomists for standard genome sequencing and annotation.</title>
        <authorList>
            <consortium name="The Broad Institute Genomics Platform"/>
            <consortium name="The Broad Institute Genome Sequencing Center for Infectious Disease"/>
            <person name="Wu L."/>
            <person name="Ma J."/>
        </authorList>
    </citation>
    <scope>NUCLEOTIDE SEQUENCE [LARGE SCALE GENOMIC DNA]</scope>
    <source>
        <strain evidence="5">CGMCC 1.15180</strain>
    </source>
</reference>
<evidence type="ECO:0000259" key="3">
    <source>
        <dbReference type="Pfam" id="PF21725"/>
    </source>
</evidence>
<feature type="region of interest" description="Disordered" evidence="1">
    <location>
        <begin position="113"/>
        <end position="148"/>
    </location>
</feature>
<evidence type="ECO:0000256" key="2">
    <source>
        <dbReference type="SAM" id="Phobius"/>
    </source>
</evidence>
<keyword evidence="2" id="KW-1133">Transmembrane helix</keyword>
<comment type="caution">
    <text evidence="4">The sequence shown here is derived from an EMBL/GenBank/DDBJ whole genome shotgun (WGS) entry which is preliminary data.</text>
</comment>
<dbReference type="RefSeq" id="WP_031055358.1">
    <property type="nucleotide sequence ID" value="NZ_JBHSPX010000002.1"/>
</dbReference>
<organism evidence="4 5">
    <name type="scientific">Streptomyces ochraceiscleroticus</name>
    <dbReference type="NCBI Taxonomy" id="47761"/>
    <lineage>
        <taxon>Bacteria</taxon>
        <taxon>Bacillati</taxon>
        <taxon>Actinomycetota</taxon>
        <taxon>Actinomycetes</taxon>
        <taxon>Kitasatosporales</taxon>
        <taxon>Streptomycetaceae</taxon>
        <taxon>Streptomyces</taxon>
    </lineage>
</organism>